<evidence type="ECO:0000313" key="4">
    <source>
        <dbReference type="Proteomes" id="UP000828390"/>
    </source>
</evidence>
<reference evidence="3" key="2">
    <citation type="submission" date="2020-11" db="EMBL/GenBank/DDBJ databases">
        <authorList>
            <person name="McCartney M.A."/>
            <person name="Auch B."/>
            <person name="Kono T."/>
            <person name="Mallez S."/>
            <person name="Becker A."/>
            <person name="Gohl D.M."/>
            <person name="Silverstein K.A.T."/>
            <person name="Koren S."/>
            <person name="Bechman K.B."/>
            <person name="Herman A."/>
            <person name="Abrahante J.E."/>
            <person name="Garbe J."/>
        </authorList>
    </citation>
    <scope>NUCLEOTIDE SEQUENCE</scope>
    <source>
        <strain evidence="3">Duluth1</strain>
        <tissue evidence="3">Whole animal</tissue>
    </source>
</reference>
<accession>A0A9D4B8W0</accession>
<reference evidence="3" key="1">
    <citation type="journal article" date="2019" name="bioRxiv">
        <title>The Genome of the Zebra Mussel, Dreissena polymorpha: A Resource for Invasive Species Research.</title>
        <authorList>
            <person name="McCartney M.A."/>
            <person name="Auch B."/>
            <person name="Kono T."/>
            <person name="Mallez S."/>
            <person name="Zhang Y."/>
            <person name="Obille A."/>
            <person name="Becker A."/>
            <person name="Abrahante J.E."/>
            <person name="Garbe J."/>
            <person name="Badalamenti J.P."/>
            <person name="Herman A."/>
            <person name="Mangelson H."/>
            <person name="Liachko I."/>
            <person name="Sullivan S."/>
            <person name="Sone E.D."/>
            <person name="Koren S."/>
            <person name="Silverstein K.A.T."/>
            <person name="Beckman K.B."/>
            <person name="Gohl D.M."/>
        </authorList>
    </citation>
    <scope>NUCLEOTIDE SEQUENCE</scope>
    <source>
        <strain evidence="3">Duluth1</strain>
        <tissue evidence="3">Whole animal</tissue>
    </source>
</reference>
<dbReference type="Proteomes" id="UP000828390">
    <property type="component" value="Unassembled WGS sequence"/>
</dbReference>
<dbReference type="EMBL" id="JAIWYP010000016">
    <property type="protein sequence ID" value="KAH3693587.1"/>
    <property type="molecule type" value="Genomic_DNA"/>
</dbReference>
<evidence type="ECO:0000313" key="3">
    <source>
        <dbReference type="EMBL" id="KAH3693621.1"/>
    </source>
</evidence>
<comment type="caution">
    <text evidence="3">The sequence shown here is derived from an EMBL/GenBank/DDBJ whole genome shotgun (WGS) entry which is preliminary data.</text>
</comment>
<gene>
    <name evidence="2" type="ORF">DPMN_081021</name>
    <name evidence="3" type="ORF">DPMN_081060</name>
</gene>
<feature type="region of interest" description="Disordered" evidence="1">
    <location>
        <begin position="1"/>
        <end position="20"/>
    </location>
</feature>
<organism evidence="3 4">
    <name type="scientific">Dreissena polymorpha</name>
    <name type="common">Zebra mussel</name>
    <name type="synonym">Mytilus polymorpha</name>
    <dbReference type="NCBI Taxonomy" id="45954"/>
    <lineage>
        <taxon>Eukaryota</taxon>
        <taxon>Metazoa</taxon>
        <taxon>Spiralia</taxon>
        <taxon>Lophotrochozoa</taxon>
        <taxon>Mollusca</taxon>
        <taxon>Bivalvia</taxon>
        <taxon>Autobranchia</taxon>
        <taxon>Heteroconchia</taxon>
        <taxon>Euheterodonta</taxon>
        <taxon>Imparidentia</taxon>
        <taxon>Neoheterodontei</taxon>
        <taxon>Myida</taxon>
        <taxon>Dreissenoidea</taxon>
        <taxon>Dreissenidae</taxon>
        <taxon>Dreissena</taxon>
    </lineage>
</organism>
<dbReference type="AlphaFoldDB" id="A0A9D4B8W0"/>
<protein>
    <submittedName>
        <fullName evidence="3">Uncharacterized protein</fullName>
    </submittedName>
</protein>
<dbReference type="EMBL" id="JAIWYP010000016">
    <property type="protein sequence ID" value="KAH3693621.1"/>
    <property type="molecule type" value="Genomic_DNA"/>
</dbReference>
<keyword evidence="4" id="KW-1185">Reference proteome</keyword>
<proteinExistence type="predicted"/>
<sequence length="53" mass="6368">MVVKCNTPYRKSQTEQLDNKKTKSNTLYELLKDDIPSSCFVQLMEEKRYNPRR</sequence>
<evidence type="ECO:0000256" key="1">
    <source>
        <dbReference type="SAM" id="MobiDB-lite"/>
    </source>
</evidence>
<name>A0A9D4B8W0_DREPO</name>
<evidence type="ECO:0000313" key="2">
    <source>
        <dbReference type="EMBL" id="KAH3693587.1"/>
    </source>
</evidence>